<protein>
    <submittedName>
        <fullName evidence="2">Uncharacterized protein</fullName>
    </submittedName>
</protein>
<sequence length="108" mass="11389">MAQIADSVSRAHGFSHLFAPRRLTLRGQSKPAAPVPAPASPGFLRPDTDSGVAANGPSMAQCSSIGIHADCPPRISARTQPSPMSRSAVFMPSRYKSASALLPHWIAR</sequence>
<dbReference type="AlphaFoldDB" id="Q3T7R6"/>
<evidence type="ECO:0000256" key="1">
    <source>
        <dbReference type="SAM" id="MobiDB-lite"/>
    </source>
</evidence>
<evidence type="ECO:0000313" key="3">
    <source>
        <dbReference type="EMBL" id="AAT96309.1"/>
    </source>
</evidence>
<proteinExistence type="predicted"/>
<reference evidence="2" key="1">
    <citation type="journal article" date="2006" name="Proc. Natl. Acad. Sci. U.S.A.">
        <title>Presence/absence polymorphism for alternative pathogenicity islands in Pseudomonas viridiflava, a pathogen of Arabidopsis.</title>
        <authorList>
            <person name="Araki H."/>
            <person name="Tian D."/>
            <person name="Goss E.M."/>
            <person name="Jakob K."/>
            <person name="Halldorsdottir S.S."/>
            <person name="Kreitman M."/>
            <person name="Bergelson J."/>
        </authorList>
    </citation>
    <scope>NUCLEOTIDE SEQUENCE</scope>
    <source>
        <strain evidence="2">ME3.1b</strain>
        <strain evidence="3">RMX23.1a</strain>
    </source>
</reference>
<dbReference type="EMBL" id="AY597282">
    <property type="protein sequence ID" value="AAT96309.1"/>
    <property type="molecule type" value="Genomic_DNA"/>
</dbReference>
<organism evidence="2">
    <name type="scientific">Pseudomonas viridiflava</name>
    <name type="common">Phytomonas viridiflava</name>
    <dbReference type="NCBI Taxonomy" id="33069"/>
    <lineage>
        <taxon>Bacteria</taxon>
        <taxon>Pseudomonadati</taxon>
        <taxon>Pseudomonadota</taxon>
        <taxon>Gammaproteobacteria</taxon>
        <taxon>Pseudomonadales</taxon>
        <taxon>Pseudomonadaceae</taxon>
        <taxon>Pseudomonas</taxon>
    </lineage>
</organism>
<feature type="region of interest" description="Disordered" evidence="1">
    <location>
        <begin position="25"/>
        <end position="57"/>
    </location>
</feature>
<accession>Q3T7R6</accession>
<dbReference type="EMBL" id="AY597281">
    <property type="protein sequence ID" value="AAT96268.1"/>
    <property type="molecule type" value="Genomic_DNA"/>
</dbReference>
<name>Q3T7R6_PSEVI</name>
<evidence type="ECO:0000313" key="2">
    <source>
        <dbReference type="EMBL" id="AAT96268.1"/>
    </source>
</evidence>